<dbReference type="EMBL" id="CCBP010000032">
    <property type="protein sequence ID" value="CDO69045.1"/>
    <property type="molecule type" value="Genomic_DNA"/>
</dbReference>
<feature type="domain" description="AN1-type" evidence="6">
    <location>
        <begin position="12"/>
        <end position="59"/>
    </location>
</feature>
<evidence type="ECO:0000256" key="2">
    <source>
        <dbReference type="ARBA" id="ARBA00022771"/>
    </source>
</evidence>
<keyword evidence="8" id="KW-1185">Reference proteome</keyword>
<proteinExistence type="predicted"/>
<feature type="region of interest" description="Disordered" evidence="5">
    <location>
        <begin position="140"/>
        <end position="161"/>
    </location>
</feature>
<dbReference type="PROSITE" id="PS51039">
    <property type="entry name" value="ZF_AN1"/>
    <property type="match status" value="1"/>
</dbReference>
<dbReference type="Gene3D" id="4.10.1110.10">
    <property type="entry name" value="AN1-like Zinc finger"/>
    <property type="match status" value="1"/>
</dbReference>
<organism evidence="7 8">
    <name type="scientific">Pycnoporus cinnabarinus</name>
    <name type="common">Cinnabar-red polypore</name>
    <name type="synonym">Trametes cinnabarina</name>
    <dbReference type="NCBI Taxonomy" id="5643"/>
    <lineage>
        <taxon>Eukaryota</taxon>
        <taxon>Fungi</taxon>
        <taxon>Dikarya</taxon>
        <taxon>Basidiomycota</taxon>
        <taxon>Agaricomycotina</taxon>
        <taxon>Agaricomycetes</taxon>
        <taxon>Polyporales</taxon>
        <taxon>Polyporaceae</taxon>
        <taxon>Trametes</taxon>
    </lineage>
</organism>
<keyword evidence="1" id="KW-0479">Metal-binding</keyword>
<dbReference type="SUPFAM" id="SSF118310">
    <property type="entry name" value="AN1-like Zinc finger"/>
    <property type="match status" value="2"/>
</dbReference>
<sequence>MAANAQQHTATAEIGAHCALSSCNINDFLPIRCGCGTLFCRDHVAPDAHDCPLLVRSDSSDAASSSKLQRCAYSSCNKPSLEAYLADPQDAVDRTPARCSGCHQAFCAEHREPKAHSCVPSEPTEPVPQKNAAAKALLAKHFGPSPGSSSKAPPRLSTNPKKLAQQRQLAVMKMRHKAQPADPKDTAASVSIDQRLHAFVRKAGEDPAAERVLWFRKVSSISFLPVRSLEVFRMPISDTQPLKLLYVNDEHTAVSLRTDQALVDQIPDGATLLLSR</sequence>
<dbReference type="GO" id="GO:0008270">
    <property type="term" value="F:zinc ion binding"/>
    <property type="evidence" value="ECO:0007669"/>
    <property type="project" value="UniProtKB-KW"/>
</dbReference>
<dbReference type="Pfam" id="PF01428">
    <property type="entry name" value="zf-AN1"/>
    <property type="match status" value="1"/>
</dbReference>
<evidence type="ECO:0000256" key="1">
    <source>
        <dbReference type="ARBA" id="ARBA00022723"/>
    </source>
</evidence>
<gene>
    <name evidence="7" type="ORF">BN946_scf184834.g52</name>
</gene>
<dbReference type="Proteomes" id="UP000029665">
    <property type="component" value="Unassembled WGS sequence"/>
</dbReference>
<dbReference type="OrthoDB" id="431929at2759"/>
<evidence type="ECO:0000256" key="4">
    <source>
        <dbReference type="PROSITE-ProRule" id="PRU00449"/>
    </source>
</evidence>
<feature type="compositionally biased region" description="Low complexity" evidence="5">
    <location>
        <begin position="140"/>
        <end position="154"/>
    </location>
</feature>
<evidence type="ECO:0000259" key="6">
    <source>
        <dbReference type="PROSITE" id="PS51039"/>
    </source>
</evidence>
<reference evidence="7" key="1">
    <citation type="submission" date="2014-01" db="EMBL/GenBank/DDBJ databases">
        <title>The genome of the white-rot fungus Pycnoporus cinnabarinus: a basidiomycete model with a versatile arsenal for lignocellulosic biomass breakdown.</title>
        <authorList>
            <person name="Levasseur A."/>
            <person name="Lomascolo A."/>
            <person name="Ruiz-Duenas F.J."/>
            <person name="Uzan E."/>
            <person name="Piumi F."/>
            <person name="Kues U."/>
            <person name="Ram A.F.J."/>
            <person name="Murat C."/>
            <person name="Haon M."/>
            <person name="Benoit I."/>
            <person name="Arfi Y."/>
            <person name="Chevret D."/>
            <person name="Drula E."/>
            <person name="Kwon M.J."/>
            <person name="Gouret P."/>
            <person name="Lesage-Meessen L."/>
            <person name="Lombard V."/>
            <person name="Mariette J."/>
            <person name="Noirot C."/>
            <person name="Park J."/>
            <person name="Patyshakuliyeva A."/>
            <person name="Wieneger R.A.B."/>
            <person name="Wosten H.A.B."/>
            <person name="Martin F."/>
            <person name="Coutinho P.M."/>
            <person name="de Vries R."/>
            <person name="Martinez A.T."/>
            <person name="Klopp C."/>
            <person name="Pontarotti P."/>
            <person name="Henrissat B."/>
            <person name="Record E."/>
        </authorList>
    </citation>
    <scope>NUCLEOTIDE SEQUENCE [LARGE SCALE GENOMIC DNA]</scope>
    <source>
        <strain evidence="7">BRFM137</strain>
    </source>
</reference>
<dbReference type="AlphaFoldDB" id="A0A060S3Z5"/>
<accession>A0A060S3Z5</accession>
<keyword evidence="3" id="KW-0862">Zinc</keyword>
<dbReference type="PANTHER" id="PTHR14677:SF20">
    <property type="entry name" value="ZINC FINGER AN1-TYPE CONTAINING 2A-RELATED"/>
    <property type="match status" value="1"/>
</dbReference>
<evidence type="ECO:0000256" key="5">
    <source>
        <dbReference type="SAM" id="MobiDB-lite"/>
    </source>
</evidence>
<dbReference type="InterPro" id="IPR000058">
    <property type="entry name" value="Znf_AN1"/>
</dbReference>
<evidence type="ECO:0000256" key="3">
    <source>
        <dbReference type="ARBA" id="ARBA00022833"/>
    </source>
</evidence>
<dbReference type="HOGENOM" id="CLU_052358_1_0_1"/>
<keyword evidence="2 4" id="KW-0863">Zinc-finger</keyword>
<evidence type="ECO:0000313" key="8">
    <source>
        <dbReference type="Proteomes" id="UP000029665"/>
    </source>
</evidence>
<dbReference type="STRING" id="5643.A0A060S3Z5"/>
<comment type="caution">
    <text evidence="7">The sequence shown here is derived from an EMBL/GenBank/DDBJ whole genome shotgun (WGS) entry which is preliminary data.</text>
</comment>
<dbReference type="InterPro" id="IPR035896">
    <property type="entry name" value="AN1-like_Znf"/>
</dbReference>
<name>A0A060S3Z5_PYCCI</name>
<dbReference type="SMART" id="SM00154">
    <property type="entry name" value="ZnF_AN1"/>
    <property type="match status" value="2"/>
</dbReference>
<protein>
    <recommendedName>
        <fullName evidence="6">AN1-type domain-containing protein</fullName>
    </recommendedName>
</protein>
<dbReference type="OMA" id="LPIKCRC"/>
<dbReference type="PANTHER" id="PTHR14677">
    <property type="entry name" value="ARSENITE INDUCUBLE RNA ASSOCIATED PROTEIN AIP-1-RELATED"/>
    <property type="match status" value="1"/>
</dbReference>
<dbReference type="GO" id="GO:0005737">
    <property type="term" value="C:cytoplasm"/>
    <property type="evidence" value="ECO:0007669"/>
    <property type="project" value="TreeGrafter"/>
</dbReference>
<evidence type="ECO:0000313" key="7">
    <source>
        <dbReference type="EMBL" id="CDO69045.1"/>
    </source>
</evidence>